<dbReference type="EMBL" id="WTYT01000005">
    <property type="protein sequence ID" value="MXO66463.1"/>
    <property type="molecule type" value="Genomic_DNA"/>
</dbReference>
<name>A0A6I4T8U7_9SPHN</name>
<accession>A0A6I4T8U7</accession>
<proteinExistence type="predicted"/>
<dbReference type="OrthoDB" id="7391128at2"/>
<organism evidence="3 4">
    <name type="scientific">Altericroceibacterium endophyticum</name>
    <dbReference type="NCBI Taxonomy" id="1808508"/>
    <lineage>
        <taxon>Bacteria</taxon>
        <taxon>Pseudomonadati</taxon>
        <taxon>Pseudomonadota</taxon>
        <taxon>Alphaproteobacteria</taxon>
        <taxon>Sphingomonadales</taxon>
        <taxon>Erythrobacteraceae</taxon>
        <taxon>Altericroceibacterium</taxon>
    </lineage>
</organism>
<protein>
    <submittedName>
        <fullName evidence="3">Uncharacterized protein</fullName>
    </submittedName>
</protein>
<feature type="coiled-coil region" evidence="1">
    <location>
        <begin position="30"/>
        <end position="57"/>
    </location>
</feature>
<evidence type="ECO:0000313" key="4">
    <source>
        <dbReference type="Proteomes" id="UP000438476"/>
    </source>
</evidence>
<reference evidence="3 4" key="1">
    <citation type="submission" date="2019-12" db="EMBL/GenBank/DDBJ databases">
        <title>Genomic-based taxomic classification of the family Erythrobacteraceae.</title>
        <authorList>
            <person name="Xu L."/>
        </authorList>
    </citation>
    <scope>NUCLEOTIDE SEQUENCE [LARGE SCALE GENOMIC DNA]</scope>
    <source>
        <strain evidence="3 4">LMG 29518</strain>
    </source>
</reference>
<dbReference type="Proteomes" id="UP000438476">
    <property type="component" value="Unassembled WGS sequence"/>
</dbReference>
<sequence>MIPQSRLRRMGWIAVLALCTGLYLVLHLKVHAVRSDVVRAERQIVQLEQDKLLLETEFETRANQQQLANWNRLEFGYRAPTAEQFVESERKLAQFGVPRGKDAPAPIRVARNDAADGGSPPFPRLVSPLTGKPVASDLLAPPEQDEEQEAISNGPMRVALGTVAGGSVK</sequence>
<keyword evidence="1" id="KW-0175">Coiled coil</keyword>
<evidence type="ECO:0000313" key="3">
    <source>
        <dbReference type="EMBL" id="MXO66463.1"/>
    </source>
</evidence>
<comment type="caution">
    <text evidence="3">The sequence shown here is derived from an EMBL/GenBank/DDBJ whole genome shotgun (WGS) entry which is preliminary data.</text>
</comment>
<gene>
    <name evidence="3" type="ORF">GRI91_11905</name>
</gene>
<evidence type="ECO:0000256" key="2">
    <source>
        <dbReference type="SAM" id="MobiDB-lite"/>
    </source>
</evidence>
<keyword evidence="4" id="KW-1185">Reference proteome</keyword>
<dbReference type="AlphaFoldDB" id="A0A6I4T8U7"/>
<feature type="region of interest" description="Disordered" evidence="2">
    <location>
        <begin position="111"/>
        <end position="156"/>
    </location>
</feature>
<dbReference type="RefSeq" id="WP_160736907.1">
    <property type="nucleotide sequence ID" value="NZ_WTYT01000005.1"/>
</dbReference>
<evidence type="ECO:0000256" key="1">
    <source>
        <dbReference type="SAM" id="Coils"/>
    </source>
</evidence>